<evidence type="ECO:0000256" key="5">
    <source>
        <dbReference type="ARBA" id="ARBA00023136"/>
    </source>
</evidence>
<protein>
    <recommendedName>
        <fullName evidence="7">ABC-2 type transporter transmembrane domain-containing protein</fullName>
    </recommendedName>
</protein>
<dbReference type="EMBL" id="HBEF01003080">
    <property type="protein sequence ID" value="CAD8329858.1"/>
    <property type="molecule type" value="Transcribed_RNA"/>
</dbReference>
<reference evidence="8" key="1">
    <citation type="submission" date="2021-01" db="EMBL/GenBank/DDBJ databases">
        <authorList>
            <person name="Corre E."/>
            <person name="Pelletier E."/>
            <person name="Niang G."/>
            <person name="Scheremetjew M."/>
            <person name="Finn R."/>
            <person name="Kale V."/>
            <person name="Holt S."/>
            <person name="Cochrane G."/>
            <person name="Meng A."/>
            <person name="Brown T."/>
            <person name="Cohen L."/>
        </authorList>
    </citation>
    <scope>NUCLEOTIDE SEQUENCE</scope>
    <source>
        <strain evidence="8">CCMP3328</strain>
    </source>
</reference>
<dbReference type="InterPro" id="IPR013525">
    <property type="entry name" value="ABC2_TM"/>
</dbReference>
<evidence type="ECO:0000256" key="2">
    <source>
        <dbReference type="ARBA" id="ARBA00022448"/>
    </source>
</evidence>
<dbReference type="PANTHER" id="PTHR48041">
    <property type="entry name" value="ABC TRANSPORTER G FAMILY MEMBER 28"/>
    <property type="match status" value="1"/>
</dbReference>
<feature type="transmembrane region" description="Helical" evidence="6">
    <location>
        <begin position="94"/>
        <end position="112"/>
    </location>
</feature>
<dbReference type="AlphaFoldDB" id="A0A7R9ZKY9"/>
<keyword evidence="5 6" id="KW-0472">Membrane</keyword>
<evidence type="ECO:0000256" key="3">
    <source>
        <dbReference type="ARBA" id="ARBA00022692"/>
    </source>
</evidence>
<feature type="domain" description="ABC-2 type transporter transmembrane" evidence="7">
    <location>
        <begin position="3"/>
        <end position="148"/>
    </location>
</feature>
<keyword evidence="4 6" id="KW-1133">Transmembrane helix</keyword>
<evidence type="ECO:0000256" key="4">
    <source>
        <dbReference type="ARBA" id="ARBA00022989"/>
    </source>
</evidence>
<keyword evidence="3 6" id="KW-0812">Transmembrane</keyword>
<evidence type="ECO:0000313" key="8">
    <source>
        <dbReference type="EMBL" id="CAD8329858.1"/>
    </source>
</evidence>
<dbReference type="PANTHER" id="PTHR48041:SF139">
    <property type="entry name" value="PROTEIN SCARLET"/>
    <property type="match status" value="1"/>
</dbReference>
<evidence type="ECO:0000259" key="7">
    <source>
        <dbReference type="Pfam" id="PF01061"/>
    </source>
</evidence>
<comment type="subcellular location">
    <subcellularLocation>
        <location evidence="1">Membrane</location>
        <topology evidence="1">Multi-pass membrane protein</topology>
    </subcellularLocation>
</comment>
<accession>A0A7R9ZKY9</accession>
<dbReference type="GO" id="GO:0016020">
    <property type="term" value="C:membrane"/>
    <property type="evidence" value="ECO:0007669"/>
    <property type="project" value="UniProtKB-SubCell"/>
</dbReference>
<dbReference type="InterPro" id="IPR050352">
    <property type="entry name" value="ABCG_transporters"/>
</dbReference>
<dbReference type="Pfam" id="PF01061">
    <property type="entry name" value="ABC2_membrane"/>
    <property type="match status" value="1"/>
</dbReference>
<dbReference type="GO" id="GO:0140359">
    <property type="term" value="F:ABC-type transporter activity"/>
    <property type="evidence" value="ECO:0007669"/>
    <property type="project" value="InterPro"/>
</dbReference>
<evidence type="ECO:0000256" key="1">
    <source>
        <dbReference type="ARBA" id="ARBA00004141"/>
    </source>
</evidence>
<feature type="transmembrane region" description="Helical" evidence="6">
    <location>
        <begin position="69"/>
        <end position="88"/>
    </location>
</feature>
<proteinExistence type="predicted"/>
<sequence length="236" mass="25104">MAVMKTIDLFAKEKPVVQREQQRDNYSSLEYLFSKSLAEIPLDAIFAAVFTTVLKATTGLRIGWKDLTATFSLMTVAGASLGFAIGAFSPSSEAALATGIPMLVILMAVGVINPSGLSDAEPQPAIIQALQELSPIAHAVKAVCIAEYGGMEFESEQKSVLSKGRALARDLPKMGAFALVQNGEQVLNELGLSDVTYAGTMRQLAVLSAINLLVSWMGMRLQATQHKSSSTALVPL</sequence>
<evidence type="ECO:0000256" key="6">
    <source>
        <dbReference type="SAM" id="Phobius"/>
    </source>
</evidence>
<organism evidence="8">
    <name type="scientific">Craspedostauros australis</name>
    <dbReference type="NCBI Taxonomy" id="1486917"/>
    <lineage>
        <taxon>Eukaryota</taxon>
        <taxon>Sar</taxon>
        <taxon>Stramenopiles</taxon>
        <taxon>Ochrophyta</taxon>
        <taxon>Bacillariophyta</taxon>
        <taxon>Bacillariophyceae</taxon>
        <taxon>Bacillariophycidae</taxon>
        <taxon>Naviculales</taxon>
        <taxon>Naviculaceae</taxon>
        <taxon>Craspedostauros</taxon>
    </lineage>
</organism>
<keyword evidence="2" id="KW-0813">Transport</keyword>
<gene>
    <name evidence="8" type="ORF">CAUS1442_LOCUS1956</name>
</gene>
<name>A0A7R9ZKY9_9STRA</name>